<dbReference type="AlphaFoldDB" id="A0A8S4BZ52"/>
<evidence type="ECO:0000256" key="8">
    <source>
        <dbReference type="ARBA" id="ARBA00023037"/>
    </source>
</evidence>
<comment type="subcellular location">
    <subcellularLocation>
        <location evidence="1">Membrane</location>
        <topology evidence="1">Single-pass type I membrane protein</topology>
    </subcellularLocation>
</comment>
<dbReference type="Pfam" id="PF23105">
    <property type="entry name" value="EGF_integrin"/>
    <property type="match status" value="1"/>
</dbReference>
<keyword evidence="4" id="KW-0812">Transmembrane</keyword>
<dbReference type="InterPro" id="IPR013111">
    <property type="entry name" value="EGF_extracell"/>
</dbReference>
<evidence type="ECO:0000256" key="6">
    <source>
        <dbReference type="ARBA" id="ARBA00022737"/>
    </source>
</evidence>
<dbReference type="SUPFAM" id="SSF69179">
    <property type="entry name" value="Integrin domains"/>
    <property type="match status" value="1"/>
</dbReference>
<dbReference type="InterPro" id="IPR033760">
    <property type="entry name" value="Integrin_beta_N"/>
</dbReference>
<evidence type="ECO:0000313" key="15">
    <source>
        <dbReference type="Proteomes" id="UP000677803"/>
    </source>
</evidence>
<dbReference type="PANTHER" id="PTHR10082">
    <property type="entry name" value="INTEGRIN BETA SUBUNIT"/>
    <property type="match status" value="1"/>
</dbReference>
<keyword evidence="7" id="KW-1133">Transmembrane helix</keyword>
<dbReference type="Gene3D" id="2.60.40.1510">
    <property type="entry name" value="ntegrin, alpha v. Chain A, domain 3"/>
    <property type="match status" value="1"/>
</dbReference>
<dbReference type="GO" id="GO:0033627">
    <property type="term" value="P:cell adhesion mediated by integrin"/>
    <property type="evidence" value="ECO:0007669"/>
    <property type="project" value="TreeGrafter"/>
</dbReference>
<dbReference type="Pfam" id="PF07974">
    <property type="entry name" value="EGF_2"/>
    <property type="match status" value="2"/>
</dbReference>
<dbReference type="SUPFAM" id="SSF103575">
    <property type="entry name" value="Plexin repeat"/>
    <property type="match status" value="1"/>
</dbReference>
<sequence>MTNPMRVGLIININGTPYKEEVVQLSICKLMSTLFVLDFSNRMKIQLALFCLLLPVLSQAEKGKCPVSASSCDECIQAGPECAWCMEPGANVRCHSKKGLRRQGCSKRHIYDPQSSVQALKNDSSTGSVDGKTLFLQPQEVSLHLRPGGSQSFPLIVSMPTDQPIMDVTMDASLVPAGVNITFSSMTKGNPLHIQVNVEAAQCPSDGSNQNLTGPWSVLMSPRGFSLSATLKITLLCGCECTGRREENSPACRSQGEVTDNSQSEEDSSCRSRPNAPVCSGNGKCVEGFCECVKREDPNEMYHGTFCQCDNFNCPRHNNSICGGNGRCECGRCLCDSEWVGDDCSCSMETASCMAGSGQLCNGRGDCNCGICQCSPPYSGPTCEECPSCHNVCGQHAACVECRTFQTGAKAKTCDRDCDYLTVTMEVTGDDFPRETEVLCKRRTLDSCFLYTLPKLPSRGQSTWSRVKRC</sequence>
<dbReference type="InterPro" id="IPR036349">
    <property type="entry name" value="Integrin_bsu_tail_dom_sf"/>
</dbReference>
<evidence type="ECO:0000256" key="9">
    <source>
        <dbReference type="ARBA" id="ARBA00023136"/>
    </source>
</evidence>
<dbReference type="GO" id="GO:0009986">
    <property type="term" value="C:cell surface"/>
    <property type="evidence" value="ECO:0007669"/>
    <property type="project" value="TreeGrafter"/>
</dbReference>
<dbReference type="InterPro" id="IPR012896">
    <property type="entry name" value="Integrin_bsu_tail"/>
</dbReference>
<keyword evidence="9" id="KW-0472">Membrane</keyword>
<dbReference type="InterPro" id="IPR057073">
    <property type="entry name" value="EGF_integrin_2"/>
</dbReference>
<keyword evidence="8" id="KW-0401">Integrin</keyword>
<proteinExistence type="inferred from homology"/>
<dbReference type="PRINTS" id="PR01186">
    <property type="entry name" value="INTEGRINB"/>
</dbReference>
<dbReference type="InterPro" id="IPR032695">
    <property type="entry name" value="Integrin_dom_sf"/>
</dbReference>
<dbReference type="OrthoDB" id="410592at2759"/>
<keyword evidence="15" id="KW-1185">Reference proteome</keyword>
<evidence type="ECO:0000256" key="12">
    <source>
        <dbReference type="SAM" id="MobiDB-lite"/>
    </source>
</evidence>
<evidence type="ECO:0000256" key="5">
    <source>
        <dbReference type="ARBA" id="ARBA00022729"/>
    </source>
</evidence>
<comment type="similarity">
    <text evidence="2">Belongs to the integrin beta chain family.</text>
</comment>
<comment type="caution">
    <text evidence="14">The sequence shown here is derived from an EMBL/GenBank/DDBJ whole genome shotgun (WGS) entry which is preliminary data.</text>
</comment>
<dbReference type="GO" id="GO:0005925">
    <property type="term" value="C:focal adhesion"/>
    <property type="evidence" value="ECO:0007669"/>
    <property type="project" value="TreeGrafter"/>
</dbReference>
<dbReference type="PROSITE" id="PS00243">
    <property type="entry name" value="I_EGF_1"/>
    <property type="match status" value="1"/>
</dbReference>
<evidence type="ECO:0000259" key="13">
    <source>
        <dbReference type="SMART" id="SM01242"/>
    </source>
</evidence>
<dbReference type="Proteomes" id="UP000677803">
    <property type="component" value="Unassembled WGS sequence"/>
</dbReference>
<evidence type="ECO:0000313" key="14">
    <source>
        <dbReference type="EMBL" id="CAG6015814.1"/>
    </source>
</evidence>
<evidence type="ECO:0000256" key="7">
    <source>
        <dbReference type="ARBA" id="ARBA00022989"/>
    </source>
</evidence>
<dbReference type="Gene3D" id="2.10.25.10">
    <property type="entry name" value="Laminin"/>
    <property type="match status" value="3"/>
</dbReference>
<dbReference type="SUPFAM" id="SSF57196">
    <property type="entry name" value="EGF/Laminin"/>
    <property type="match status" value="2"/>
</dbReference>
<dbReference type="GO" id="GO:0007160">
    <property type="term" value="P:cell-matrix adhesion"/>
    <property type="evidence" value="ECO:0007669"/>
    <property type="project" value="TreeGrafter"/>
</dbReference>
<accession>A0A8S4BZ52</accession>
<dbReference type="Gene3D" id="3.30.1680.10">
    <property type="entry name" value="ligand-binding face of the semaphorins, domain 2"/>
    <property type="match status" value="1"/>
</dbReference>
<protein>
    <submittedName>
        <fullName evidence="14">(Atlantic silverside) hypothetical protein</fullName>
    </submittedName>
</protein>
<dbReference type="PROSITE" id="PS52047">
    <property type="entry name" value="I_EGF_2"/>
    <property type="match status" value="2"/>
</dbReference>
<dbReference type="InterPro" id="IPR057243">
    <property type="entry name" value="Integrin_I-EGF_CS"/>
</dbReference>
<dbReference type="GO" id="GO:0016477">
    <property type="term" value="P:cell migration"/>
    <property type="evidence" value="ECO:0007669"/>
    <property type="project" value="TreeGrafter"/>
</dbReference>
<feature type="domain" description="Integrin beta subunit tail" evidence="13">
    <location>
        <begin position="393"/>
        <end position="470"/>
    </location>
</feature>
<dbReference type="SMART" id="SM01242">
    <property type="entry name" value="Integrin_B_tail"/>
    <property type="match status" value="1"/>
</dbReference>
<keyword evidence="5" id="KW-0732">Signal</keyword>
<dbReference type="FunFam" id="2.10.25.10:FF:000036">
    <property type="entry name" value="Integrin beta"/>
    <property type="match status" value="1"/>
</dbReference>
<dbReference type="SUPFAM" id="SSF69687">
    <property type="entry name" value="Integrin beta tail domain"/>
    <property type="match status" value="1"/>
</dbReference>
<reference evidence="14" key="1">
    <citation type="submission" date="2021-05" db="EMBL/GenBank/DDBJ databases">
        <authorList>
            <person name="Tigano A."/>
        </authorList>
    </citation>
    <scope>NUCLEOTIDE SEQUENCE</scope>
</reference>
<evidence type="ECO:0000256" key="1">
    <source>
        <dbReference type="ARBA" id="ARBA00004479"/>
    </source>
</evidence>
<keyword evidence="3" id="KW-0245">EGF-like domain</keyword>
<dbReference type="GO" id="GO:0008305">
    <property type="term" value="C:integrin complex"/>
    <property type="evidence" value="ECO:0007669"/>
    <property type="project" value="TreeGrafter"/>
</dbReference>
<organism evidence="14 15">
    <name type="scientific">Menidia menidia</name>
    <name type="common">Atlantic silverside</name>
    <dbReference type="NCBI Taxonomy" id="238744"/>
    <lineage>
        <taxon>Eukaryota</taxon>
        <taxon>Metazoa</taxon>
        <taxon>Chordata</taxon>
        <taxon>Craniata</taxon>
        <taxon>Vertebrata</taxon>
        <taxon>Euteleostomi</taxon>
        <taxon>Actinopterygii</taxon>
        <taxon>Neopterygii</taxon>
        <taxon>Teleostei</taxon>
        <taxon>Neoteleostei</taxon>
        <taxon>Acanthomorphata</taxon>
        <taxon>Ovalentaria</taxon>
        <taxon>Atherinomorphae</taxon>
        <taxon>Atheriniformes</taxon>
        <taxon>Atherinopsidae</taxon>
        <taxon>Menidiinae</taxon>
        <taxon>Menidia</taxon>
    </lineage>
</organism>
<dbReference type="GO" id="GO:0007229">
    <property type="term" value="P:integrin-mediated signaling pathway"/>
    <property type="evidence" value="ECO:0007669"/>
    <property type="project" value="UniProtKB-KW"/>
</dbReference>
<dbReference type="GO" id="GO:0005178">
    <property type="term" value="F:integrin binding"/>
    <property type="evidence" value="ECO:0007669"/>
    <property type="project" value="TreeGrafter"/>
</dbReference>
<evidence type="ECO:0000256" key="11">
    <source>
        <dbReference type="ARBA" id="ARBA00023180"/>
    </source>
</evidence>
<dbReference type="PANTHER" id="PTHR10082:SF60">
    <property type="entry name" value="INTEGRIN BETA-PS"/>
    <property type="match status" value="1"/>
</dbReference>
<dbReference type="GO" id="GO:0098609">
    <property type="term" value="P:cell-cell adhesion"/>
    <property type="evidence" value="ECO:0007669"/>
    <property type="project" value="TreeGrafter"/>
</dbReference>
<evidence type="ECO:0000256" key="10">
    <source>
        <dbReference type="ARBA" id="ARBA00023157"/>
    </source>
</evidence>
<feature type="region of interest" description="Disordered" evidence="12">
    <location>
        <begin position="245"/>
        <end position="277"/>
    </location>
</feature>
<evidence type="ECO:0000256" key="2">
    <source>
        <dbReference type="ARBA" id="ARBA00007449"/>
    </source>
</evidence>
<dbReference type="InterPro" id="IPR015812">
    <property type="entry name" value="Integrin_bsu"/>
</dbReference>
<keyword evidence="10" id="KW-1015">Disulfide bond</keyword>
<dbReference type="Pfam" id="PF17205">
    <property type="entry name" value="PSI_integrin"/>
    <property type="match status" value="1"/>
</dbReference>
<keyword evidence="6" id="KW-0677">Repeat</keyword>
<keyword evidence="11" id="KW-0325">Glycoprotein</keyword>
<name>A0A8S4BZ52_9TELE</name>
<evidence type="ECO:0000256" key="4">
    <source>
        <dbReference type="ARBA" id="ARBA00022692"/>
    </source>
</evidence>
<dbReference type="EMBL" id="CAJRST010038888">
    <property type="protein sequence ID" value="CAG6015814.1"/>
    <property type="molecule type" value="Genomic_DNA"/>
</dbReference>
<gene>
    <name evidence="14" type="ORF">MMEN_LOCUS19828</name>
</gene>
<evidence type="ECO:0000256" key="3">
    <source>
        <dbReference type="ARBA" id="ARBA00022536"/>
    </source>
</evidence>